<name>A0ABN1T6C9_9ACTN</name>
<accession>A0ABN1T6C9</accession>
<gene>
    <name evidence="2" type="ORF">GCM10009564_52620</name>
</gene>
<evidence type="ECO:0000313" key="2">
    <source>
        <dbReference type="EMBL" id="GAA1016657.1"/>
    </source>
</evidence>
<protein>
    <submittedName>
        <fullName evidence="2">Uncharacterized protein</fullName>
    </submittedName>
</protein>
<feature type="region of interest" description="Disordered" evidence="1">
    <location>
        <begin position="93"/>
        <end position="118"/>
    </location>
</feature>
<sequence>MCADKAVVVQDIEDIEDVPRAVYEAEQFGDAHGVARLRAGEQLAGLRALERVKASGSAGLLHEGDRGPDPGLGEDGVLPVDWLLIGRHPFGDGIDHDAPRPLGPSRPWPSFSPVISRR</sequence>
<proteinExistence type="predicted"/>
<dbReference type="Proteomes" id="UP001501072">
    <property type="component" value="Unassembled WGS sequence"/>
</dbReference>
<evidence type="ECO:0000313" key="3">
    <source>
        <dbReference type="Proteomes" id="UP001501072"/>
    </source>
</evidence>
<comment type="caution">
    <text evidence="2">The sequence shown here is derived from an EMBL/GenBank/DDBJ whole genome shotgun (WGS) entry which is preliminary data.</text>
</comment>
<organism evidence="2 3">
    <name type="scientific">Streptomyces thermogriseus</name>
    <dbReference type="NCBI Taxonomy" id="75292"/>
    <lineage>
        <taxon>Bacteria</taxon>
        <taxon>Bacillati</taxon>
        <taxon>Actinomycetota</taxon>
        <taxon>Actinomycetes</taxon>
        <taxon>Kitasatosporales</taxon>
        <taxon>Streptomycetaceae</taxon>
        <taxon>Streptomyces</taxon>
    </lineage>
</organism>
<evidence type="ECO:0000256" key="1">
    <source>
        <dbReference type="SAM" id="MobiDB-lite"/>
    </source>
</evidence>
<reference evidence="2 3" key="1">
    <citation type="journal article" date="2019" name="Int. J. Syst. Evol. Microbiol.">
        <title>The Global Catalogue of Microorganisms (GCM) 10K type strain sequencing project: providing services to taxonomists for standard genome sequencing and annotation.</title>
        <authorList>
            <consortium name="The Broad Institute Genomics Platform"/>
            <consortium name="The Broad Institute Genome Sequencing Center for Infectious Disease"/>
            <person name="Wu L."/>
            <person name="Ma J."/>
        </authorList>
    </citation>
    <scope>NUCLEOTIDE SEQUENCE [LARGE SCALE GENOMIC DNA]</scope>
    <source>
        <strain evidence="2 3">JCM 11269</strain>
    </source>
</reference>
<keyword evidence="3" id="KW-1185">Reference proteome</keyword>
<dbReference type="EMBL" id="BAAAHU010000086">
    <property type="protein sequence ID" value="GAA1016657.1"/>
    <property type="molecule type" value="Genomic_DNA"/>
</dbReference>